<dbReference type="Gene3D" id="3.40.50.300">
    <property type="entry name" value="P-loop containing nucleotide triphosphate hydrolases"/>
    <property type="match status" value="1"/>
</dbReference>
<feature type="domain" description="EML-like second beta-propeller" evidence="4">
    <location>
        <begin position="625"/>
        <end position="783"/>
    </location>
</feature>
<organism evidence="6 7">
    <name type="scientific">Botryobasidium botryosum (strain FD-172 SS1)</name>
    <dbReference type="NCBI Taxonomy" id="930990"/>
    <lineage>
        <taxon>Eukaryota</taxon>
        <taxon>Fungi</taxon>
        <taxon>Dikarya</taxon>
        <taxon>Basidiomycota</taxon>
        <taxon>Agaricomycotina</taxon>
        <taxon>Agaricomycetes</taxon>
        <taxon>Cantharellales</taxon>
        <taxon>Botryobasidiaceae</taxon>
        <taxon>Botryobasidium</taxon>
    </lineage>
</organism>
<dbReference type="Pfam" id="PF00400">
    <property type="entry name" value="WD40"/>
    <property type="match status" value="10"/>
</dbReference>
<evidence type="ECO:0000259" key="5">
    <source>
        <dbReference type="Pfam" id="PF24883"/>
    </source>
</evidence>
<dbReference type="HOGENOM" id="CLU_000288_6_3_1"/>
<feature type="repeat" description="WD" evidence="3">
    <location>
        <begin position="1000"/>
        <end position="1041"/>
    </location>
</feature>
<feature type="non-terminal residue" evidence="6">
    <location>
        <position position="1164"/>
    </location>
</feature>
<feature type="repeat" description="WD" evidence="3">
    <location>
        <begin position="1139"/>
        <end position="1164"/>
    </location>
</feature>
<feature type="repeat" description="WD" evidence="3">
    <location>
        <begin position="873"/>
        <end position="914"/>
    </location>
</feature>
<dbReference type="CDD" id="cd00200">
    <property type="entry name" value="WD40"/>
    <property type="match status" value="2"/>
</dbReference>
<dbReference type="PROSITE" id="PS50082">
    <property type="entry name" value="WD_REPEATS_2"/>
    <property type="match status" value="12"/>
</dbReference>
<dbReference type="InterPro" id="IPR015943">
    <property type="entry name" value="WD40/YVTN_repeat-like_dom_sf"/>
</dbReference>
<proteinExistence type="predicted"/>
<feature type="repeat" description="WD" evidence="3">
    <location>
        <begin position="787"/>
        <end position="828"/>
    </location>
</feature>
<feature type="repeat" description="WD" evidence="3">
    <location>
        <begin position="744"/>
        <end position="785"/>
    </location>
</feature>
<feature type="repeat" description="WD" evidence="3">
    <location>
        <begin position="701"/>
        <end position="742"/>
    </location>
</feature>
<dbReference type="EMBL" id="KL198037">
    <property type="protein sequence ID" value="KDQ14545.1"/>
    <property type="molecule type" value="Genomic_DNA"/>
</dbReference>
<evidence type="ECO:0000313" key="6">
    <source>
        <dbReference type="EMBL" id="KDQ14545.1"/>
    </source>
</evidence>
<keyword evidence="2" id="KW-0677">Repeat</keyword>
<gene>
    <name evidence="6" type="ORF">BOTBODRAFT_72719</name>
</gene>
<dbReference type="Pfam" id="PF24883">
    <property type="entry name" value="NPHP3_N"/>
    <property type="match status" value="1"/>
</dbReference>
<dbReference type="SUPFAM" id="SSF50978">
    <property type="entry name" value="WD40 repeat-like"/>
    <property type="match status" value="2"/>
</dbReference>
<feature type="repeat" description="WD" evidence="3">
    <location>
        <begin position="916"/>
        <end position="957"/>
    </location>
</feature>
<evidence type="ECO:0000256" key="3">
    <source>
        <dbReference type="PROSITE-ProRule" id="PRU00221"/>
    </source>
</evidence>
<dbReference type="Gene3D" id="2.130.10.10">
    <property type="entry name" value="YVTN repeat-like/Quinoprotein amine dehydrogenase"/>
    <property type="match status" value="6"/>
</dbReference>
<dbReference type="GO" id="GO:1990234">
    <property type="term" value="C:transferase complex"/>
    <property type="evidence" value="ECO:0007669"/>
    <property type="project" value="UniProtKB-ARBA"/>
</dbReference>
<dbReference type="PROSITE" id="PS00678">
    <property type="entry name" value="WD_REPEATS_1"/>
    <property type="match status" value="9"/>
</dbReference>
<dbReference type="SMART" id="SM00320">
    <property type="entry name" value="WD40"/>
    <property type="match status" value="14"/>
</dbReference>
<evidence type="ECO:0000256" key="2">
    <source>
        <dbReference type="ARBA" id="ARBA00022737"/>
    </source>
</evidence>
<dbReference type="InterPro" id="IPR019775">
    <property type="entry name" value="WD40_repeat_CS"/>
</dbReference>
<dbReference type="PRINTS" id="PR00320">
    <property type="entry name" value="GPROTEINBRPT"/>
</dbReference>
<dbReference type="PANTHER" id="PTHR22847:SF637">
    <property type="entry name" value="WD REPEAT DOMAIN 5B"/>
    <property type="match status" value="1"/>
</dbReference>
<dbReference type="InterPro" id="IPR001632">
    <property type="entry name" value="WD40_G-protein_beta-like"/>
</dbReference>
<dbReference type="SUPFAM" id="SSF52540">
    <property type="entry name" value="P-loop containing nucleoside triphosphate hydrolases"/>
    <property type="match status" value="1"/>
</dbReference>
<keyword evidence="7" id="KW-1185">Reference proteome</keyword>
<dbReference type="InterPro" id="IPR001680">
    <property type="entry name" value="WD40_rpt"/>
</dbReference>
<keyword evidence="1 3" id="KW-0853">WD repeat</keyword>
<dbReference type="PROSITE" id="PS50294">
    <property type="entry name" value="WD_REPEATS_REGION"/>
    <property type="match status" value="12"/>
</dbReference>
<evidence type="ECO:0000256" key="1">
    <source>
        <dbReference type="ARBA" id="ARBA00022574"/>
    </source>
</evidence>
<dbReference type="Proteomes" id="UP000027195">
    <property type="component" value="Unassembled WGS sequence"/>
</dbReference>
<feature type="repeat" description="WD" evidence="3">
    <location>
        <begin position="830"/>
        <end position="862"/>
    </location>
</feature>
<dbReference type="PANTHER" id="PTHR22847">
    <property type="entry name" value="WD40 REPEAT PROTEIN"/>
    <property type="match status" value="1"/>
</dbReference>
<reference evidence="7" key="1">
    <citation type="journal article" date="2014" name="Proc. Natl. Acad. Sci. U.S.A.">
        <title>Extensive sampling of basidiomycete genomes demonstrates inadequacy of the white-rot/brown-rot paradigm for wood decay fungi.</title>
        <authorList>
            <person name="Riley R."/>
            <person name="Salamov A.A."/>
            <person name="Brown D.W."/>
            <person name="Nagy L.G."/>
            <person name="Floudas D."/>
            <person name="Held B.W."/>
            <person name="Levasseur A."/>
            <person name="Lombard V."/>
            <person name="Morin E."/>
            <person name="Otillar R."/>
            <person name="Lindquist E.A."/>
            <person name="Sun H."/>
            <person name="LaButti K.M."/>
            <person name="Schmutz J."/>
            <person name="Jabbour D."/>
            <person name="Luo H."/>
            <person name="Baker S.E."/>
            <person name="Pisabarro A.G."/>
            <person name="Walton J.D."/>
            <person name="Blanchette R.A."/>
            <person name="Henrissat B."/>
            <person name="Martin F."/>
            <person name="Cullen D."/>
            <person name="Hibbett D.S."/>
            <person name="Grigoriev I.V."/>
        </authorList>
    </citation>
    <scope>NUCLEOTIDE SEQUENCE [LARGE SCALE GENOMIC DNA]</scope>
    <source>
        <strain evidence="7">FD-172 SS1</strain>
    </source>
</reference>
<dbReference type="OrthoDB" id="538223at2759"/>
<feature type="repeat" description="WD" evidence="3">
    <location>
        <begin position="1043"/>
        <end position="1084"/>
    </location>
</feature>
<dbReference type="InterPro" id="IPR055442">
    <property type="entry name" value="Beta-prop_EML-like_2nd"/>
</dbReference>
<feature type="domain" description="Nephrocystin 3-like N-terminal" evidence="5">
    <location>
        <begin position="9"/>
        <end position="173"/>
    </location>
</feature>
<dbReference type="PRINTS" id="PR00319">
    <property type="entry name" value="GPROTEINB"/>
</dbReference>
<dbReference type="InterPro" id="IPR036322">
    <property type="entry name" value="WD40_repeat_dom_sf"/>
</dbReference>
<protein>
    <submittedName>
        <fullName evidence="6">Uncharacterized protein</fullName>
    </submittedName>
</protein>
<dbReference type="Pfam" id="PF23414">
    <property type="entry name" value="Beta-prop_EML_2"/>
    <property type="match status" value="1"/>
</dbReference>
<dbReference type="InterPro" id="IPR027417">
    <property type="entry name" value="P-loop_NTPase"/>
</dbReference>
<name>A0A067MII2_BOTB1</name>
<dbReference type="InterPro" id="IPR056884">
    <property type="entry name" value="NPHP3-like_N"/>
</dbReference>
<dbReference type="STRING" id="930990.A0A067MII2"/>
<dbReference type="AlphaFoldDB" id="A0A067MII2"/>
<dbReference type="InParanoid" id="A0A067MII2"/>
<feature type="repeat" description="WD" evidence="3">
    <location>
        <begin position="573"/>
        <end position="614"/>
    </location>
</feature>
<feature type="non-terminal residue" evidence="6">
    <location>
        <position position="1"/>
    </location>
</feature>
<evidence type="ECO:0000313" key="7">
    <source>
        <dbReference type="Proteomes" id="UP000027195"/>
    </source>
</evidence>
<dbReference type="InterPro" id="IPR020472">
    <property type="entry name" value="WD40_PAC1"/>
</dbReference>
<evidence type="ECO:0000259" key="4">
    <source>
        <dbReference type="Pfam" id="PF23414"/>
    </source>
</evidence>
<feature type="repeat" description="WD" evidence="3">
    <location>
        <begin position="616"/>
        <end position="657"/>
    </location>
</feature>
<feature type="repeat" description="WD" evidence="3">
    <location>
        <begin position="658"/>
        <end position="699"/>
    </location>
</feature>
<accession>A0A067MII2</accession>
<sequence length="1164" mass="126600">LRACMTGTRAKILKDVDDWLSDDTSPHSLLWVHGHPGSGKSAIATSVAQSLHRAGALGASFFCKHDDEKLQDPALVMPTLVHQLAQVHKAYGKAVVDALGKDPHHGSIWDAEFKALVEEPIALVGRPTQTHLLVMVVDALDECETEETSPPLLLQLVKLSKLAPWLKVIVTSRTLKHISDCLEGAKAEHKDYLWCLDLDAEGPADDLLHVTKHLLRDIKPHGWPGESKMDELVIHADGLFIWIKVACGLLTNTMSPEAREKCLEGLLSHSSAGDPVGALRDLYVRALKGSLPPGEVNQKEFTMVAGAIVAATNPLPEPALAALLGRKSLHEIIECLQSVLYVDSSKGNAVRICHASFKDFLTDTKHCPPEFYIDQHQHHATLAKACLNIMANEENGLRFNVCNLESSHLLNAQVPDLENRVEEAVSAELEYGCLYWAHHLAHAEKDSQDLETVELLAKLFLGPLVLYWLEALSLMNELGAATPALLQAGAWIAHTPSQSTVVTDISMMATDVRQFLHYFYQPILQSTPHLYLSALPFAPMHSGISERFLSLFTNTFKVIQGQELNWPSLLNVLQGGTQRANSVAWSPDGCHIVSGSEDSTICIWDAKTGQLLDEPLRGHTDCVTSVAYSPDGCQIASGSMDKTICIWDAKARQLLGKPLKHTWSIMSVAYSPDGSHIVSGLGDNTICIWDVKTGQLLGEPLRGHTKSVSSVAYSPDGHHIVSGSYDKTVCIWDVKTRQQLGKPLQGHTGSVYTVAYSPDGSHIVSGSYDFTICIWDAKTRQQLGEPLRGHLSTVTSVAYSPDGCYIVSGSLDETVCIWDAKTRHLVGEPLKRHTGFVLSVAYSPDGCHIVSGSHDHTICIWDAKVVQLPGAPLKGHTSSVSSVAFSPKGCHIVSGSWDKTICIWDAKTTNPVGSALMGHTDKVTSVAYSPDGHYIVSGSYDQTICIWDANTGQLLGEPLKGHTWFIFSVAYSPDGCHIVSGSAEICIWDVKTRQLLGEPLRGHTMGVNSVAYSPDSCYIVSGSDDNTICIWDAKDGQLLFGPLGVHTESVRSVAYSPDGCHIVSGSWDNSVCIWDATTGQVLGEPLRHTHPVHSVAYSPDGCHIVSGAGNNIACAIYIWDAKTRQLLGEPLKGHSQYDIYSVAYSPDGCYIVSGGWDKSLRIWD</sequence>